<evidence type="ECO:0000313" key="2">
    <source>
        <dbReference type="Proteomes" id="UP000015105"/>
    </source>
</evidence>
<name>A0A453T1H8_AEGTS</name>
<reference evidence="2" key="2">
    <citation type="journal article" date="2017" name="Nat. Plants">
        <title>The Aegilops tauschii genome reveals multiple impacts of transposons.</title>
        <authorList>
            <person name="Zhao G."/>
            <person name="Zou C."/>
            <person name="Li K."/>
            <person name="Wang K."/>
            <person name="Li T."/>
            <person name="Gao L."/>
            <person name="Zhang X."/>
            <person name="Wang H."/>
            <person name="Yang Z."/>
            <person name="Liu X."/>
            <person name="Jiang W."/>
            <person name="Mao L."/>
            <person name="Kong X."/>
            <person name="Jiao Y."/>
            <person name="Jia J."/>
        </authorList>
    </citation>
    <scope>NUCLEOTIDE SEQUENCE [LARGE SCALE GENOMIC DNA]</scope>
    <source>
        <strain evidence="2">cv. AL8/78</strain>
    </source>
</reference>
<dbReference type="EnsemblPlants" id="AET7Gv21190500.12">
    <property type="protein sequence ID" value="AET7Gv21190500.12"/>
    <property type="gene ID" value="AET7Gv21190500"/>
</dbReference>
<proteinExistence type="predicted"/>
<dbReference type="Gramene" id="AET7Gv21190500.12">
    <property type="protein sequence ID" value="AET7Gv21190500.12"/>
    <property type="gene ID" value="AET7Gv21190500"/>
</dbReference>
<reference evidence="1" key="4">
    <citation type="submission" date="2019-03" db="UniProtKB">
        <authorList>
            <consortium name="EnsemblPlants"/>
        </authorList>
    </citation>
    <scope>IDENTIFICATION</scope>
</reference>
<organism evidence="1 2">
    <name type="scientific">Aegilops tauschii subsp. strangulata</name>
    <name type="common">Goatgrass</name>
    <dbReference type="NCBI Taxonomy" id="200361"/>
    <lineage>
        <taxon>Eukaryota</taxon>
        <taxon>Viridiplantae</taxon>
        <taxon>Streptophyta</taxon>
        <taxon>Embryophyta</taxon>
        <taxon>Tracheophyta</taxon>
        <taxon>Spermatophyta</taxon>
        <taxon>Magnoliopsida</taxon>
        <taxon>Liliopsida</taxon>
        <taxon>Poales</taxon>
        <taxon>Poaceae</taxon>
        <taxon>BOP clade</taxon>
        <taxon>Pooideae</taxon>
        <taxon>Triticodae</taxon>
        <taxon>Triticeae</taxon>
        <taxon>Triticinae</taxon>
        <taxon>Aegilops</taxon>
    </lineage>
</organism>
<reference evidence="1" key="5">
    <citation type="journal article" date="2021" name="G3 (Bethesda)">
        <title>Aegilops tauschii genome assembly Aet v5.0 features greater sequence contiguity and improved annotation.</title>
        <authorList>
            <person name="Wang L."/>
            <person name="Zhu T."/>
            <person name="Rodriguez J.C."/>
            <person name="Deal K.R."/>
            <person name="Dubcovsky J."/>
            <person name="McGuire P.E."/>
            <person name="Lux T."/>
            <person name="Spannagl M."/>
            <person name="Mayer K.F.X."/>
            <person name="Baldrich P."/>
            <person name="Meyers B.C."/>
            <person name="Huo N."/>
            <person name="Gu Y.Q."/>
            <person name="Zhou H."/>
            <person name="Devos K.M."/>
            <person name="Bennetzen J.L."/>
            <person name="Unver T."/>
            <person name="Budak H."/>
            <person name="Gulick P.J."/>
            <person name="Galiba G."/>
            <person name="Kalapos B."/>
            <person name="Nelson D.R."/>
            <person name="Li P."/>
            <person name="You F.M."/>
            <person name="Luo M.C."/>
            <person name="Dvorak J."/>
        </authorList>
    </citation>
    <scope>NUCLEOTIDE SEQUENCE [LARGE SCALE GENOMIC DNA]</scope>
    <source>
        <strain evidence="1">cv. AL8/78</strain>
    </source>
</reference>
<accession>A0A453T1H8</accession>
<reference evidence="2" key="1">
    <citation type="journal article" date="2014" name="Science">
        <title>Ancient hybridizations among the ancestral genomes of bread wheat.</title>
        <authorList>
            <consortium name="International Wheat Genome Sequencing Consortium,"/>
            <person name="Marcussen T."/>
            <person name="Sandve S.R."/>
            <person name="Heier L."/>
            <person name="Spannagl M."/>
            <person name="Pfeifer M."/>
            <person name="Jakobsen K.S."/>
            <person name="Wulff B.B."/>
            <person name="Steuernagel B."/>
            <person name="Mayer K.F."/>
            <person name="Olsen O.A."/>
        </authorList>
    </citation>
    <scope>NUCLEOTIDE SEQUENCE [LARGE SCALE GENOMIC DNA]</scope>
    <source>
        <strain evidence="2">cv. AL8/78</strain>
    </source>
</reference>
<dbReference type="AlphaFoldDB" id="A0A453T1H8"/>
<sequence>SIALAYNKVKNCIGIPNLLIKCASGMLCSDKINIIAYQMCPVKHKCSELY</sequence>
<reference evidence="1" key="3">
    <citation type="journal article" date="2017" name="Nature">
        <title>Genome sequence of the progenitor of the wheat D genome Aegilops tauschii.</title>
        <authorList>
            <person name="Luo M.C."/>
            <person name="Gu Y.Q."/>
            <person name="Puiu D."/>
            <person name="Wang H."/>
            <person name="Twardziok S.O."/>
            <person name="Deal K.R."/>
            <person name="Huo N."/>
            <person name="Zhu T."/>
            <person name="Wang L."/>
            <person name="Wang Y."/>
            <person name="McGuire P.E."/>
            <person name="Liu S."/>
            <person name="Long H."/>
            <person name="Ramasamy R.K."/>
            <person name="Rodriguez J.C."/>
            <person name="Van S.L."/>
            <person name="Yuan L."/>
            <person name="Wang Z."/>
            <person name="Xia Z."/>
            <person name="Xiao L."/>
            <person name="Anderson O.D."/>
            <person name="Ouyang S."/>
            <person name="Liang Y."/>
            <person name="Zimin A.V."/>
            <person name="Pertea G."/>
            <person name="Qi P."/>
            <person name="Bennetzen J.L."/>
            <person name="Dai X."/>
            <person name="Dawson M.W."/>
            <person name="Muller H.G."/>
            <person name="Kugler K."/>
            <person name="Rivarola-Duarte L."/>
            <person name="Spannagl M."/>
            <person name="Mayer K.F.X."/>
            <person name="Lu F.H."/>
            <person name="Bevan M.W."/>
            <person name="Leroy P."/>
            <person name="Li P."/>
            <person name="You F.M."/>
            <person name="Sun Q."/>
            <person name="Liu Z."/>
            <person name="Lyons E."/>
            <person name="Wicker T."/>
            <person name="Salzberg S.L."/>
            <person name="Devos K.M."/>
            <person name="Dvorak J."/>
        </authorList>
    </citation>
    <scope>NUCLEOTIDE SEQUENCE [LARGE SCALE GENOMIC DNA]</scope>
    <source>
        <strain evidence="1">cv. AL8/78</strain>
    </source>
</reference>
<dbReference type="Proteomes" id="UP000015105">
    <property type="component" value="Chromosome 7D"/>
</dbReference>
<protein>
    <submittedName>
        <fullName evidence="1">Uncharacterized protein</fullName>
    </submittedName>
</protein>
<keyword evidence="2" id="KW-1185">Reference proteome</keyword>
<evidence type="ECO:0000313" key="1">
    <source>
        <dbReference type="EnsemblPlants" id="AET7Gv21190500.12"/>
    </source>
</evidence>